<dbReference type="Gene3D" id="1.10.287.1260">
    <property type="match status" value="1"/>
</dbReference>
<evidence type="ECO:0000256" key="3">
    <source>
        <dbReference type="ARBA" id="ARBA00022475"/>
    </source>
</evidence>
<organism evidence="9 10">
    <name type="scientific">Tumidithrix elongata BACA0141</name>
    <dbReference type="NCBI Taxonomy" id="2716417"/>
    <lineage>
        <taxon>Bacteria</taxon>
        <taxon>Bacillati</taxon>
        <taxon>Cyanobacteriota</taxon>
        <taxon>Cyanophyceae</taxon>
        <taxon>Pseudanabaenales</taxon>
        <taxon>Pseudanabaenaceae</taxon>
        <taxon>Tumidithrix</taxon>
        <taxon>Tumidithrix elongata</taxon>
    </lineage>
</organism>
<dbReference type="Pfam" id="PF00924">
    <property type="entry name" value="MS_channel_2nd"/>
    <property type="match status" value="1"/>
</dbReference>
<keyword evidence="10" id="KW-1185">Reference proteome</keyword>
<dbReference type="Gene3D" id="2.60.120.10">
    <property type="entry name" value="Jelly Rolls"/>
    <property type="match status" value="1"/>
</dbReference>
<evidence type="ECO:0000256" key="4">
    <source>
        <dbReference type="ARBA" id="ARBA00022692"/>
    </source>
</evidence>
<feature type="transmembrane region" description="Helical" evidence="7">
    <location>
        <begin position="118"/>
        <end position="136"/>
    </location>
</feature>
<sequence length="488" mass="54134">MVQSSSNHLIIWAIALIVGLAVSTITLGELIYRLQNRRKPLASTLKVVRNLVLPVLAFMLFAQFVLQRPASDELLKSIQTLFWVCVLHASLSLLNAILFEQAKADTWRARVPKLLIDLFRLFLVLLGTAIVLATVWNADLAGLVTALGVSSIVIGLALQDTLGSVMSGIALLFEHPFSVGDWLKIGNMVGQVIDINWRSVRLQTFEREMVIIPHKLIGSEIIHNYSRPLALHAERIRIGFAYTDPPNLAKRVLRTTALETQGILPNPEPKIFTHSYDDSAITYEVKFFIADYSELEEIRDRFMSRLWYAAQRNNLTIPFPIRTLYHFHGPTSKAEGTSKKFTESLQSLPAFVPLEDPESLGSTASEGIDLQHFGAGEKAIKQGMASNALFIVVSGQAVMTVTDSMGIEHEILTVKTGEFFGEMTLFSGEPSAIAVTAVNDLEVMMISAIAVNQMIDRQPSFAREISQIIEVRRRLVSEIELSSSSSQS</sequence>
<dbReference type="PANTHER" id="PTHR30221">
    <property type="entry name" value="SMALL-CONDUCTANCE MECHANOSENSITIVE CHANNEL"/>
    <property type="match status" value="1"/>
</dbReference>
<comment type="subcellular location">
    <subcellularLocation>
        <location evidence="1">Cell membrane</location>
        <topology evidence="1">Multi-pass membrane protein</topology>
    </subcellularLocation>
</comment>
<dbReference type="GO" id="GO:0005886">
    <property type="term" value="C:plasma membrane"/>
    <property type="evidence" value="ECO:0007669"/>
    <property type="project" value="UniProtKB-SubCell"/>
</dbReference>
<dbReference type="InterPro" id="IPR011014">
    <property type="entry name" value="MscS_channel_TM-2"/>
</dbReference>
<dbReference type="InterPro" id="IPR011066">
    <property type="entry name" value="MscS_channel_C_sf"/>
</dbReference>
<dbReference type="PROSITE" id="PS50042">
    <property type="entry name" value="CNMP_BINDING_3"/>
    <property type="match status" value="1"/>
</dbReference>
<gene>
    <name evidence="9" type="ORF">V2H45_03165</name>
</gene>
<dbReference type="RefSeq" id="WP_330482166.1">
    <property type="nucleotide sequence ID" value="NZ_JAZBJZ010000007.1"/>
</dbReference>
<evidence type="ECO:0000256" key="2">
    <source>
        <dbReference type="ARBA" id="ARBA00008017"/>
    </source>
</evidence>
<keyword evidence="4 7" id="KW-0812">Transmembrane</keyword>
<feature type="transmembrane region" description="Helical" evidence="7">
    <location>
        <begin position="6"/>
        <end position="27"/>
    </location>
</feature>
<dbReference type="Gene3D" id="3.30.70.100">
    <property type="match status" value="1"/>
</dbReference>
<dbReference type="InterPro" id="IPR000595">
    <property type="entry name" value="cNMP-bd_dom"/>
</dbReference>
<feature type="transmembrane region" description="Helical" evidence="7">
    <location>
        <begin position="78"/>
        <end position="98"/>
    </location>
</feature>
<evidence type="ECO:0000256" key="7">
    <source>
        <dbReference type="SAM" id="Phobius"/>
    </source>
</evidence>
<dbReference type="EMBL" id="JAZBJZ010000007">
    <property type="protein sequence ID" value="MEE3715743.1"/>
    <property type="molecule type" value="Genomic_DNA"/>
</dbReference>
<keyword evidence="6 7" id="KW-0472">Membrane</keyword>
<dbReference type="SMART" id="SM00100">
    <property type="entry name" value="cNMP"/>
    <property type="match status" value="1"/>
</dbReference>
<evidence type="ECO:0000259" key="8">
    <source>
        <dbReference type="PROSITE" id="PS50042"/>
    </source>
</evidence>
<dbReference type="PANTHER" id="PTHR30221:SF1">
    <property type="entry name" value="SMALL-CONDUCTANCE MECHANOSENSITIVE CHANNEL"/>
    <property type="match status" value="1"/>
</dbReference>
<dbReference type="Gene3D" id="2.30.30.60">
    <property type="match status" value="1"/>
</dbReference>
<dbReference type="InterPro" id="IPR014710">
    <property type="entry name" value="RmlC-like_jellyroll"/>
</dbReference>
<dbReference type="GO" id="GO:0008381">
    <property type="term" value="F:mechanosensitive monoatomic ion channel activity"/>
    <property type="evidence" value="ECO:0007669"/>
    <property type="project" value="InterPro"/>
</dbReference>
<dbReference type="CDD" id="cd00038">
    <property type="entry name" value="CAP_ED"/>
    <property type="match status" value="1"/>
</dbReference>
<accession>A0AAW9PUD9</accession>
<dbReference type="Pfam" id="PF00027">
    <property type="entry name" value="cNMP_binding"/>
    <property type="match status" value="1"/>
</dbReference>
<dbReference type="Proteomes" id="UP001333818">
    <property type="component" value="Unassembled WGS sequence"/>
</dbReference>
<keyword evidence="3" id="KW-1003">Cell membrane</keyword>
<feature type="transmembrane region" description="Helical" evidence="7">
    <location>
        <begin position="47"/>
        <end position="66"/>
    </location>
</feature>
<reference evidence="9" key="1">
    <citation type="submission" date="2024-01" db="EMBL/GenBank/DDBJ databases">
        <title>Bank of Algae and Cyanobacteria of the Azores (BACA) strain genomes.</title>
        <authorList>
            <person name="Luz R."/>
            <person name="Cordeiro R."/>
            <person name="Fonseca A."/>
            <person name="Goncalves V."/>
        </authorList>
    </citation>
    <scope>NUCLEOTIDE SEQUENCE</scope>
    <source>
        <strain evidence="9">BACA0141</strain>
    </source>
</reference>
<dbReference type="InterPro" id="IPR010920">
    <property type="entry name" value="LSM_dom_sf"/>
</dbReference>
<name>A0AAW9PUD9_9CYAN</name>
<dbReference type="InterPro" id="IPR023408">
    <property type="entry name" value="MscS_beta-dom_sf"/>
</dbReference>
<evidence type="ECO:0000256" key="1">
    <source>
        <dbReference type="ARBA" id="ARBA00004651"/>
    </source>
</evidence>
<comment type="similarity">
    <text evidence="2">Belongs to the MscS (TC 1.A.23) family.</text>
</comment>
<dbReference type="InterPro" id="IPR049278">
    <property type="entry name" value="MS_channel_C"/>
</dbReference>
<dbReference type="InterPro" id="IPR045275">
    <property type="entry name" value="MscS_archaea/bacteria_type"/>
</dbReference>
<feature type="domain" description="Cyclic nucleotide-binding" evidence="8">
    <location>
        <begin position="368"/>
        <end position="455"/>
    </location>
</feature>
<keyword evidence="5 7" id="KW-1133">Transmembrane helix</keyword>
<dbReference type="SUPFAM" id="SSF82689">
    <property type="entry name" value="Mechanosensitive channel protein MscS (YggB), C-terminal domain"/>
    <property type="match status" value="1"/>
</dbReference>
<dbReference type="Pfam" id="PF21082">
    <property type="entry name" value="MS_channel_3rd"/>
    <property type="match status" value="1"/>
</dbReference>
<dbReference type="SUPFAM" id="SSF50182">
    <property type="entry name" value="Sm-like ribonucleoproteins"/>
    <property type="match status" value="1"/>
</dbReference>
<dbReference type="SUPFAM" id="SSF51206">
    <property type="entry name" value="cAMP-binding domain-like"/>
    <property type="match status" value="1"/>
</dbReference>
<proteinExistence type="inferred from homology"/>
<dbReference type="SUPFAM" id="SSF82861">
    <property type="entry name" value="Mechanosensitive channel protein MscS (YggB), transmembrane region"/>
    <property type="match status" value="1"/>
</dbReference>
<dbReference type="AlphaFoldDB" id="A0AAW9PUD9"/>
<evidence type="ECO:0000313" key="10">
    <source>
        <dbReference type="Proteomes" id="UP001333818"/>
    </source>
</evidence>
<evidence type="ECO:0000256" key="6">
    <source>
        <dbReference type="ARBA" id="ARBA00023136"/>
    </source>
</evidence>
<evidence type="ECO:0000256" key="5">
    <source>
        <dbReference type="ARBA" id="ARBA00022989"/>
    </source>
</evidence>
<dbReference type="InterPro" id="IPR006685">
    <property type="entry name" value="MscS_channel_2nd"/>
</dbReference>
<protein>
    <submittedName>
        <fullName evidence="9">Mechanosensitive ion channel family protein</fullName>
    </submittedName>
</protein>
<evidence type="ECO:0000313" key="9">
    <source>
        <dbReference type="EMBL" id="MEE3715743.1"/>
    </source>
</evidence>
<comment type="caution">
    <text evidence="9">The sequence shown here is derived from an EMBL/GenBank/DDBJ whole genome shotgun (WGS) entry which is preliminary data.</text>
</comment>
<dbReference type="InterPro" id="IPR018490">
    <property type="entry name" value="cNMP-bd_dom_sf"/>
</dbReference>